<feature type="non-terminal residue" evidence="2">
    <location>
        <position position="825"/>
    </location>
</feature>
<dbReference type="AlphaFoldDB" id="A0AAD6VUS0"/>
<feature type="compositionally biased region" description="Low complexity" evidence="1">
    <location>
        <begin position="388"/>
        <end position="403"/>
    </location>
</feature>
<comment type="caution">
    <text evidence="2">The sequence shown here is derived from an EMBL/GenBank/DDBJ whole genome shotgun (WGS) entry which is preliminary data.</text>
</comment>
<dbReference type="EMBL" id="JARJCW010000008">
    <property type="protein sequence ID" value="KAJ7221269.1"/>
    <property type="molecule type" value="Genomic_DNA"/>
</dbReference>
<keyword evidence="3" id="KW-1185">Reference proteome</keyword>
<feature type="non-terminal residue" evidence="2">
    <location>
        <position position="1"/>
    </location>
</feature>
<evidence type="ECO:0000256" key="1">
    <source>
        <dbReference type="SAM" id="MobiDB-lite"/>
    </source>
</evidence>
<evidence type="ECO:0008006" key="4">
    <source>
        <dbReference type="Google" id="ProtNLM"/>
    </source>
</evidence>
<reference evidence="2" key="1">
    <citation type="submission" date="2023-03" db="EMBL/GenBank/DDBJ databases">
        <title>Massive genome expansion in bonnet fungi (Mycena s.s.) driven by repeated elements and novel gene families across ecological guilds.</title>
        <authorList>
            <consortium name="Lawrence Berkeley National Laboratory"/>
            <person name="Harder C.B."/>
            <person name="Miyauchi S."/>
            <person name="Viragh M."/>
            <person name="Kuo A."/>
            <person name="Thoen E."/>
            <person name="Andreopoulos B."/>
            <person name="Lu D."/>
            <person name="Skrede I."/>
            <person name="Drula E."/>
            <person name="Henrissat B."/>
            <person name="Morin E."/>
            <person name="Kohler A."/>
            <person name="Barry K."/>
            <person name="LaButti K."/>
            <person name="Morin E."/>
            <person name="Salamov A."/>
            <person name="Lipzen A."/>
            <person name="Mereny Z."/>
            <person name="Hegedus B."/>
            <person name="Baldrian P."/>
            <person name="Stursova M."/>
            <person name="Weitz H."/>
            <person name="Taylor A."/>
            <person name="Grigoriev I.V."/>
            <person name="Nagy L.G."/>
            <person name="Martin F."/>
            <person name="Kauserud H."/>
        </authorList>
    </citation>
    <scope>NUCLEOTIDE SEQUENCE</scope>
    <source>
        <strain evidence="2">9144</strain>
    </source>
</reference>
<accession>A0AAD6VUS0</accession>
<dbReference type="Proteomes" id="UP001219525">
    <property type="component" value="Unassembled WGS sequence"/>
</dbReference>
<protein>
    <recommendedName>
        <fullName evidence="4">ZZ-type domain-containing protein</fullName>
    </recommendedName>
</protein>
<gene>
    <name evidence="2" type="ORF">GGX14DRAFT_669232</name>
</gene>
<proteinExistence type="predicted"/>
<organism evidence="2 3">
    <name type="scientific">Mycena pura</name>
    <dbReference type="NCBI Taxonomy" id="153505"/>
    <lineage>
        <taxon>Eukaryota</taxon>
        <taxon>Fungi</taxon>
        <taxon>Dikarya</taxon>
        <taxon>Basidiomycota</taxon>
        <taxon>Agaricomycotina</taxon>
        <taxon>Agaricomycetes</taxon>
        <taxon>Agaricomycetidae</taxon>
        <taxon>Agaricales</taxon>
        <taxon>Marasmiineae</taxon>
        <taxon>Mycenaceae</taxon>
        <taxon>Mycena</taxon>
    </lineage>
</organism>
<sequence length="825" mass="93283">VYAAQETLLTFYTANETVINSAGQALAYALENRNLKFVHTAISDMAATSAVLVQGLDALAQVHPFVGVAVLAFKVVITLDITRRENNKKVLAVTLQMQDMMSALFQLRDVHDPEVKGPDGTTLKDRMSGLIKSIADQIKECANECDVYLKKGLLGMNFALYQQTVHTHPRPTTAKTFKSKIYEERLARYVKMFRENKEKVAFALEVHTALGVDAANKKLDGQTTDLKNVLIMVEAIFRRLDTPREREVRYFVDRNGGPEACVSDDATLCDLVDLTGKPLASYDPTGTRNGDRAIEHLKMVLTKELAEDADKAAEKNMELFGRKLKLQSRQLLDALAATGESVIGADLQQIWQAQGWRNSVKARHFAIALNEHFIEKLNTTRFVTTSTAESRSESAVSSASNSPRDSRTQSPTTSAVTDQEIPPETAKPETDRWALAYIGVRYLQQIADVLDDDGTGFISIKEANEFAQRRPRGWSLLSWVAVCSAGWHTSVTWHKNRIYNILSAMVSLVQRLKPANMQAANKYLTGPEMQRLELLLRSTRSMDPPALEGTPLRRVTDQYRTTEAEKFAERLRILQYELDEVATIRLITKKRHVENYVYPLLYQLLKRHFDILRLACVHTLHKSEFAAMSGSLASIFTAVDQRKKKLKAIFISQSVNVEERLGQFAFGMFQLTSDDHKRDPINNTILKFVEEDAFKDFEEDLGPASEDDEEKAQEIFARINTSVLRHGTKDEPRDVAKFAFNRYCDSCHRSIRGTRLFCIQCMDNQYLVTIDLCFDCRERTPRRKGFVHTRSHLLIKTSRPIHDGEIARMIPGAKGVAKRVKRVLN</sequence>
<evidence type="ECO:0000313" key="3">
    <source>
        <dbReference type="Proteomes" id="UP001219525"/>
    </source>
</evidence>
<evidence type="ECO:0000313" key="2">
    <source>
        <dbReference type="EMBL" id="KAJ7221269.1"/>
    </source>
</evidence>
<dbReference type="SUPFAM" id="SSF57850">
    <property type="entry name" value="RING/U-box"/>
    <property type="match status" value="1"/>
</dbReference>
<feature type="region of interest" description="Disordered" evidence="1">
    <location>
        <begin position="388"/>
        <end position="425"/>
    </location>
</feature>
<name>A0AAD6VUS0_9AGAR</name>